<gene>
    <name evidence="5" type="ORF">SAMN05444000_10173</name>
</gene>
<name>A0A1M6AXH1_9RHOB</name>
<dbReference type="PANTHER" id="PTHR43780">
    <property type="entry name" value="1-AMINOCYCLOPROPANE-1-CARBOXYLATE DEAMINASE-RELATED"/>
    <property type="match status" value="1"/>
</dbReference>
<dbReference type="GO" id="GO:0019148">
    <property type="term" value="F:D-cysteine desulfhydrase activity"/>
    <property type="evidence" value="ECO:0007669"/>
    <property type="project" value="TreeGrafter"/>
</dbReference>
<evidence type="ECO:0000259" key="4">
    <source>
        <dbReference type="Pfam" id="PF00291"/>
    </source>
</evidence>
<protein>
    <submittedName>
        <fullName evidence="5">Pyridoxal-phosphate dependent enzyme</fullName>
    </submittedName>
</protein>
<feature type="domain" description="Tryptophan synthase beta chain-like PALP" evidence="4">
    <location>
        <begin position="3"/>
        <end position="118"/>
    </location>
</feature>
<accession>A0A1M6AXH1</accession>
<dbReference type="InterPro" id="IPR001926">
    <property type="entry name" value="TrpB-like_PALP"/>
</dbReference>
<reference evidence="6" key="1">
    <citation type="submission" date="2016-11" db="EMBL/GenBank/DDBJ databases">
        <authorList>
            <person name="Varghese N."/>
            <person name="Submissions S."/>
        </authorList>
    </citation>
    <scope>NUCLEOTIDE SEQUENCE [LARGE SCALE GENOMIC DNA]</scope>
    <source>
        <strain evidence="6">DSM 100564</strain>
    </source>
</reference>
<evidence type="ECO:0000313" key="6">
    <source>
        <dbReference type="Proteomes" id="UP000183982"/>
    </source>
</evidence>
<keyword evidence="6" id="KW-1185">Reference proteome</keyword>
<dbReference type="InterPro" id="IPR036052">
    <property type="entry name" value="TrpB-like_PALP_sf"/>
</dbReference>
<evidence type="ECO:0000313" key="5">
    <source>
        <dbReference type="EMBL" id="SHI41147.1"/>
    </source>
</evidence>
<dbReference type="Gene3D" id="3.40.50.1100">
    <property type="match status" value="1"/>
</dbReference>
<sequence>MIVGFSALGVNLPIHGVSVKYDAAAMAPIVQSLVHQTAELFSPDTLSSPLSLAISDSFIGEAYGLPTPAGLEALRMLAQVEWILIDPVYTSKAMAWLIDAIKSGTFTSDQRILFLHTGGSSSLFGYSDLVLPDQ</sequence>
<dbReference type="OrthoDB" id="9801249at2"/>
<dbReference type="RefSeq" id="WP_073248248.1">
    <property type="nucleotide sequence ID" value="NZ_FQZQ01000001.1"/>
</dbReference>
<dbReference type="Pfam" id="PF00291">
    <property type="entry name" value="PALP"/>
    <property type="match status" value="1"/>
</dbReference>
<dbReference type="PANTHER" id="PTHR43780:SF2">
    <property type="entry name" value="1-AMINOCYCLOPROPANE-1-CARBOXYLATE DEAMINASE-RELATED"/>
    <property type="match status" value="1"/>
</dbReference>
<comment type="similarity">
    <text evidence="2">Belongs to the ACC deaminase/D-cysteine desulfhydrase family.</text>
</comment>
<dbReference type="Proteomes" id="UP000183982">
    <property type="component" value="Unassembled WGS sequence"/>
</dbReference>
<proteinExistence type="inferred from homology"/>
<organism evidence="5 6">
    <name type="scientific">Shimia gijangensis</name>
    <dbReference type="NCBI Taxonomy" id="1470563"/>
    <lineage>
        <taxon>Bacteria</taxon>
        <taxon>Pseudomonadati</taxon>
        <taxon>Pseudomonadota</taxon>
        <taxon>Alphaproteobacteria</taxon>
        <taxon>Rhodobacterales</taxon>
        <taxon>Roseobacteraceae</taxon>
    </lineage>
</organism>
<comment type="cofactor">
    <cofactor evidence="1">
        <name>pyridoxal 5'-phosphate</name>
        <dbReference type="ChEBI" id="CHEBI:597326"/>
    </cofactor>
</comment>
<evidence type="ECO:0000256" key="2">
    <source>
        <dbReference type="ARBA" id="ARBA00008639"/>
    </source>
</evidence>
<dbReference type="AlphaFoldDB" id="A0A1M6AXH1"/>
<evidence type="ECO:0000256" key="3">
    <source>
        <dbReference type="ARBA" id="ARBA00022898"/>
    </source>
</evidence>
<dbReference type="InterPro" id="IPR027278">
    <property type="entry name" value="ACCD_DCysDesulf"/>
</dbReference>
<dbReference type="SUPFAM" id="SSF53686">
    <property type="entry name" value="Tryptophan synthase beta subunit-like PLP-dependent enzymes"/>
    <property type="match status" value="1"/>
</dbReference>
<evidence type="ECO:0000256" key="1">
    <source>
        <dbReference type="ARBA" id="ARBA00001933"/>
    </source>
</evidence>
<keyword evidence="3" id="KW-0663">Pyridoxal phosphate</keyword>
<dbReference type="STRING" id="1470563.SAMN05444000_10173"/>
<dbReference type="EMBL" id="FQZQ01000001">
    <property type="protein sequence ID" value="SHI41147.1"/>
    <property type="molecule type" value="Genomic_DNA"/>
</dbReference>